<dbReference type="Proteomes" id="UP000070533">
    <property type="component" value="Unassembled WGS sequence"/>
</dbReference>
<protein>
    <recommendedName>
        <fullName evidence="4">DUF805 domain-containing protein</fullName>
    </recommendedName>
</protein>
<dbReference type="STRING" id="28128.HMPREF3226_00585"/>
<dbReference type="AlphaFoldDB" id="A0A133QJK4"/>
<feature type="transmembrane region" description="Helical" evidence="1">
    <location>
        <begin position="39"/>
        <end position="72"/>
    </location>
</feature>
<keyword evidence="1" id="KW-1133">Transmembrane helix</keyword>
<keyword evidence="1" id="KW-0472">Membrane</keyword>
<keyword evidence="1" id="KW-0812">Transmembrane</keyword>
<keyword evidence="3" id="KW-1185">Reference proteome</keyword>
<dbReference type="PANTHER" id="PTHR34980:SF2">
    <property type="entry name" value="INNER MEMBRANE PROTEIN YHAH-RELATED"/>
    <property type="match status" value="1"/>
</dbReference>
<dbReference type="GO" id="GO:0005886">
    <property type="term" value="C:plasma membrane"/>
    <property type="evidence" value="ECO:0007669"/>
    <property type="project" value="TreeGrafter"/>
</dbReference>
<dbReference type="Pfam" id="PF05656">
    <property type="entry name" value="DUF805"/>
    <property type="match status" value="1"/>
</dbReference>
<evidence type="ECO:0008006" key="4">
    <source>
        <dbReference type="Google" id="ProtNLM"/>
    </source>
</evidence>
<gene>
    <name evidence="2" type="ORF">HMPREF3226_00585</name>
</gene>
<accession>A0A133QJK4</accession>
<feature type="transmembrane region" description="Helical" evidence="1">
    <location>
        <begin position="136"/>
        <end position="158"/>
    </location>
</feature>
<dbReference type="RefSeq" id="WP_025876051.1">
    <property type="nucleotide sequence ID" value="NZ_BAAAXP010000074.1"/>
</dbReference>
<dbReference type="PANTHER" id="PTHR34980">
    <property type="entry name" value="INNER MEMBRANE PROTEIN-RELATED-RELATED"/>
    <property type="match status" value="1"/>
</dbReference>
<comment type="caution">
    <text evidence="2">The sequence shown here is derived from an EMBL/GenBank/DDBJ whole genome shotgun (WGS) entry which is preliminary data.</text>
</comment>
<dbReference type="PATRIC" id="fig|28128.5.peg.588"/>
<sequence length="177" mass="19938">MVQIKELPQVGFKEAAINAFKKMFQFKGRIRRSEYWWGYLVLMICYFVVNLIPIIGQIAACFIMIACISMLFRRLHDTGRSGWWWGIAALLMIGIGFLIFGTVPLEEIMDAAQDNDPMAISKVIADGFSKNPTAGISVLILYLLVFIVGVATFIFTLLDSKPEANKYGPSPKYIEEV</sequence>
<reference evidence="3" key="1">
    <citation type="submission" date="2016-01" db="EMBL/GenBank/DDBJ databases">
        <authorList>
            <person name="Mitreva M."/>
            <person name="Pepin K.H."/>
            <person name="Mihindukulasuriya K.A."/>
            <person name="Fulton R."/>
            <person name="Fronick C."/>
            <person name="O'Laughlin M."/>
            <person name="Miner T."/>
            <person name="Herter B."/>
            <person name="Rosa B.A."/>
            <person name="Cordes M."/>
            <person name="Tomlinson C."/>
            <person name="Wollam A."/>
            <person name="Palsikar V.B."/>
            <person name="Mardis E.R."/>
            <person name="Wilson R.K."/>
        </authorList>
    </citation>
    <scope>NUCLEOTIDE SEQUENCE [LARGE SCALE GENOMIC DNA]</scope>
    <source>
        <strain evidence="3">MJR7716</strain>
    </source>
</reference>
<evidence type="ECO:0000313" key="3">
    <source>
        <dbReference type="Proteomes" id="UP000070533"/>
    </source>
</evidence>
<evidence type="ECO:0000313" key="2">
    <source>
        <dbReference type="EMBL" id="KXA43050.1"/>
    </source>
</evidence>
<dbReference type="EMBL" id="LRQG01000021">
    <property type="protein sequence ID" value="KXA43050.1"/>
    <property type="molecule type" value="Genomic_DNA"/>
</dbReference>
<dbReference type="InterPro" id="IPR008523">
    <property type="entry name" value="DUF805"/>
</dbReference>
<dbReference type="OrthoDB" id="9812349at2"/>
<feature type="transmembrane region" description="Helical" evidence="1">
    <location>
        <begin position="84"/>
        <end position="105"/>
    </location>
</feature>
<proteinExistence type="predicted"/>
<evidence type="ECO:0000256" key="1">
    <source>
        <dbReference type="SAM" id="Phobius"/>
    </source>
</evidence>
<name>A0A133QJK4_9BACT</name>
<dbReference type="eggNOG" id="COG3152">
    <property type="taxonomic scope" value="Bacteria"/>
</dbReference>
<organism evidence="2 3">
    <name type="scientific">Prevotella corporis</name>
    <dbReference type="NCBI Taxonomy" id="28128"/>
    <lineage>
        <taxon>Bacteria</taxon>
        <taxon>Pseudomonadati</taxon>
        <taxon>Bacteroidota</taxon>
        <taxon>Bacteroidia</taxon>
        <taxon>Bacteroidales</taxon>
        <taxon>Prevotellaceae</taxon>
        <taxon>Prevotella</taxon>
    </lineage>
</organism>